<keyword evidence="2" id="KW-1185">Reference proteome</keyword>
<reference evidence="1 2" key="1">
    <citation type="journal article" date="2022" name="Plant J.">
        <title>Chromosome-level genome of Camellia lanceoleosa provides a valuable resource for understanding genome evolution and self-incompatibility.</title>
        <authorList>
            <person name="Gong W."/>
            <person name="Xiao S."/>
            <person name="Wang L."/>
            <person name="Liao Z."/>
            <person name="Chang Y."/>
            <person name="Mo W."/>
            <person name="Hu G."/>
            <person name="Li W."/>
            <person name="Zhao G."/>
            <person name="Zhu H."/>
            <person name="Hu X."/>
            <person name="Ji K."/>
            <person name="Xiang X."/>
            <person name="Song Q."/>
            <person name="Yuan D."/>
            <person name="Jin S."/>
            <person name="Zhang L."/>
        </authorList>
    </citation>
    <scope>NUCLEOTIDE SEQUENCE [LARGE SCALE GENOMIC DNA]</scope>
    <source>
        <strain evidence="1">SQ_2022a</strain>
    </source>
</reference>
<dbReference type="EMBL" id="CM045768">
    <property type="protein sequence ID" value="KAI7983662.1"/>
    <property type="molecule type" value="Genomic_DNA"/>
</dbReference>
<protein>
    <submittedName>
        <fullName evidence="1">Uncharacterized protein</fullName>
    </submittedName>
</protein>
<proteinExistence type="predicted"/>
<evidence type="ECO:0000313" key="1">
    <source>
        <dbReference type="EMBL" id="KAI7983662.1"/>
    </source>
</evidence>
<dbReference type="Proteomes" id="UP001060215">
    <property type="component" value="Chromosome 11"/>
</dbReference>
<comment type="caution">
    <text evidence="1">The sequence shown here is derived from an EMBL/GenBank/DDBJ whole genome shotgun (WGS) entry which is preliminary data.</text>
</comment>
<organism evidence="1 2">
    <name type="scientific">Camellia lanceoleosa</name>
    <dbReference type="NCBI Taxonomy" id="1840588"/>
    <lineage>
        <taxon>Eukaryota</taxon>
        <taxon>Viridiplantae</taxon>
        <taxon>Streptophyta</taxon>
        <taxon>Embryophyta</taxon>
        <taxon>Tracheophyta</taxon>
        <taxon>Spermatophyta</taxon>
        <taxon>Magnoliopsida</taxon>
        <taxon>eudicotyledons</taxon>
        <taxon>Gunneridae</taxon>
        <taxon>Pentapetalae</taxon>
        <taxon>asterids</taxon>
        <taxon>Ericales</taxon>
        <taxon>Theaceae</taxon>
        <taxon>Camellia</taxon>
    </lineage>
</organism>
<sequence length="66" mass="7525">MTDKMNIDKLSVCKDFDPIIAENLIITCTLVYAMKLLYSFSFLHNPHLVVSLAFRSVEDFRNAAIS</sequence>
<gene>
    <name evidence="1" type="ORF">LOK49_LG15G00019</name>
</gene>
<accession>A0ACC0F5R0</accession>
<name>A0ACC0F5R0_9ERIC</name>
<evidence type="ECO:0000313" key="2">
    <source>
        <dbReference type="Proteomes" id="UP001060215"/>
    </source>
</evidence>